<feature type="domain" description="Peptidase S11 D-alanyl-D-alanine carboxypeptidase A N-terminal" evidence="10">
    <location>
        <begin position="37"/>
        <end position="253"/>
    </location>
</feature>
<comment type="similarity">
    <text evidence="1 9">Belongs to the peptidase S11 family.</text>
</comment>
<reference evidence="11" key="1">
    <citation type="submission" date="2019-02" db="EMBL/GenBank/DDBJ databases">
        <title>A novel Candidatus Liberibacter species associated with the New Zealand native fuchsia psyllid, Ctenarytaina fuchsiae.</title>
        <authorList>
            <person name="Thompson S.M."/>
            <person name="Jorgensen N."/>
            <person name="David C."/>
            <person name="Bulman S.R."/>
            <person name="Smith G.R."/>
        </authorList>
    </citation>
    <scope>NUCLEOTIDE SEQUENCE</scope>
    <source>
        <strain evidence="11">Oxford</strain>
    </source>
</reference>
<dbReference type="InterPro" id="IPR001967">
    <property type="entry name" value="Peptidase_S11_N"/>
</dbReference>
<organism evidence="11 12">
    <name type="scientific">Candidatus Liberibacter ctenarytainae</name>
    <dbReference type="NCBI Taxonomy" id="2020335"/>
    <lineage>
        <taxon>Bacteria</taxon>
        <taxon>Pseudomonadati</taxon>
        <taxon>Pseudomonadota</taxon>
        <taxon>Alphaproteobacteria</taxon>
        <taxon>Hyphomicrobiales</taxon>
        <taxon>Rhizobiaceae</taxon>
        <taxon>Liberibacter</taxon>
    </lineage>
</organism>
<dbReference type="AlphaFoldDB" id="A0A937DLQ8"/>
<keyword evidence="11" id="KW-0121">Carboxypeptidase</keyword>
<name>A0A937DLQ8_9HYPH</name>
<keyword evidence="2" id="KW-0732">Signal</keyword>
<dbReference type="GO" id="GO:0009002">
    <property type="term" value="F:serine-type D-Ala-D-Ala carboxypeptidase activity"/>
    <property type="evidence" value="ECO:0007669"/>
    <property type="project" value="InterPro"/>
</dbReference>
<dbReference type="Gene3D" id="3.40.710.10">
    <property type="entry name" value="DD-peptidase/beta-lactamase superfamily"/>
    <property type="match status" value="1"/>
</dbReference>
<dbReference type="PANTHER" id="PTHR21581">
    <property type="entry name" value="D-ALANYL-D-ALANINE CARBOXYPEPTIDASE"/>
    <property type="match status" value="1"/>
</dbReference>
<evidence type="ECO:0000256" key="4">
    <source>
        <dbReference type="ARBA" id="ARBA00022960"/>
    </source>
</evidence>
<dbReference type="Proteomes" id="UP000736856">
    <property type="component" value="Unassembled WGS sequence"/>
</dbReference>
<evidence type="ECO:0000256" key="5">
    <source>
        <dbReference type="ARBA" id="ARBA00022984"/>
    </source>
</evidence>
<keyword evidence="4" id="KW-0133">Cell shape</keyword>
<sequence length="356" mass="39736">MIKENSSVKYLLLGILAIILSSTRPILTSARTQNNPFYVVLDINSGNVIAESYPDHPWNPASLTKLMTAYIVFSLLEKKQATLTTPIVISKNAAGYPPSNSTLKQGSIITLDNALKLLIVKSANDIAVAIAESLCKTEAEFVKNMNALAIKMGLSSTHFMNSHGHIQYAHYTTARDVAILSWKIKSDFPQYAHYFKIEGITVKENPYPNTNWAIGVFPGADGMKSGFTCASGFNLVVSATQNEKSLVVVVLGAIDRDQRNKLTEKLLFTGFSYNINKKIDNYIEKNSYHQNLSNEVPDISKIVCTSNNELNNYRIQLKEAQDKEKYKKKFFAITSLSNPKINIKKQFSQNFSTEKK</sequence>
<protein>
    <submittedName>
        <fullName evidence="11">D-alanyl-D-alanine carboxypeptidase</fullName>
    </submittedName>
</protein>
<dbReference type="InterPro" id="IPR012338">
    <property type="entry name" value="Beta-lactam/transpept-like"/>
</dbReference>
<feature type="active site" evidence="7">
    <location>
        <position position="122"/>
    </location>
</feature>
<evidence type="ECO:0000256" key="6">
    <source>
        <dbReference type="ARBA" id="ARBA00023316"/>
    </source>
</evidence>
<comment type="caution">
    <text evidence="11">The sequence shown here is derived from an EMBL/GenBank/DDBJ whole genome shotgun (WGS) entry which is preliminary data.</text>
</comment>
<evidence type="ECO:0000313" key="12">
    <source>
        <dbReference type="Proteomes" id="UP000736856"/>
    </source>
</evidence>
<dbReference type="PANTHER" id="PTHR21581:SF6">
    <property type="entry name" value="TRAFFICKING PROTEIN PARTICLE COMPLEX SUBUNIT 12"/>
    <property type="match status" value="1"/>
</dbReference>
<proteinExistence type="inferred from homology"/>
<evidence type="ECO:0000259" key="10">
    <source>
        <dbReference type="Pfam" id="PF00768"/>
    </source>
</evidence>
<dbReference type="GO" id="GO:0006508">
    <property type="term" value="P:proteolysis"/>
    <property type="evidence" value="ECO:0007669"/>
    <property type="project" value="InterPro"/>
</dbReference>
<dbReference type="PRINTS" id="PR00725">
    <property type="entry name" value="DADACBPTASE1"/>
</dbReference>
<evidence type="ECO:0000256" key="2">
    <source>
        <dbReference type="ARBA" id="ARBA00022729"/>
    </source>
</evidence>
<dbReference type="Pfam" id="PF00768">
    <property type="entry name" value="Peptidase_S11"/>
    <property type="match status" value="1"/>
</dbReference>
<evidence type="ECO:0000256" key="9">
    <source>
        <dbReference type="RuleBase" id="RU004016"/>
    </source>
</evidence>
<evidence type="ECO:0000256" key="3">
    <source>
        <dbReference type="ARBA" id="ARBA00022801"/>
    </source>
</evidence>
<gene>
    <name evidence="11" type="ORF">EU981_01775</name>
</gene>
<accession>A0A937DLQ8</accession>
<keyword evidence="6" id="KW-0961">Cell wall biogenesis/degradation</keyword>
<feature type="binding site" evidence="8">
    <location>
        <position position="224"/>
    </location>
    <ligand>
        <name>substrate</name>
    </ligand>
</feature>
<evidence type="ECO:0000256" key="7">
    <source>
        <dbReference type="PIRSR" id="PIRSR618044-1"/>
    </source>
</evidence>
<keyword evidence="5" id="KW-0573">Peptidoglycan synthesis</keyword>
<feature type="active site" description="Acyl-ester intermediate" evidence="7">
    <location>
        <position position="62"/>
    </location>
</feature>
<keyword evidence="11" id="KW-0645">Protease</keyword>
<dbReference type="GO" id="GO:0009252">
    <property type="term" value="P:peptidoglycan biosynthetic process"/>
    <property type="evidence" value="ECO:0007669"/>
    <property type="project" value="UniProtKB-KW"/>
</dbReference>
<evidence type="ECO:0000313" key="11">
    <source>
        <dbReference type="EMBL" id="MBL0848819.1"/>
    </source>
</evidence>
<dbReference type="GO" id="GO:0071555">
    <property type="term" value="P:cell wall organization"/>
    <property type="evidence" value="ECO:0007669"/>
    <property type="project" value="UniProtKB-KW"/>
</dbReference>
<dbReference type="GO" id="GO:0008360">
    <property type="term" value="P:regulation of cell shape"/>
    <property type="evidence" value="ECO:0007669"/>
    <property type="project" value="UniProtKB-KW"/>
</dbReference>
<dbReference type="InterPro" id="IPR018044">
    <property type="entry name" value="Peptidase_S11"/>
</dbReference>
<dbReference type="SUPFAM" id="SSF56601">
    <property type="entry name" value="beta-lactamase/transpeptidase-like"/>
    <property type="match status" value="1"/>
</dbReference>
<evidence type="ECO:0000256" key="1">
    <source>
        <dbReference type="ARBA" id="ARBA00007164"/>
    </source>
</evidence>
<evidence type="ECO:0000256" key="8">
    <source>
        <dbReference type="PIRSR" id="PIRSR618044-2"/>
    </source>
</evidence>
<keyword evidence="3" id="KW-0378">Hydrolase</keyword>
<dbReference type="EMBL" id="SEOL01000002">
    <property type="protein sequence ID" value="MBL0848819.1"/>
    <property type="molecule type" value="Genomic_DNA"/>
</dbReference>
<feature type="active site" description="Proton acceptor" evidence="7">
    <location>
        <position position="65"/>
    </location>
</feature>